<keyword evidence="2" id="KW-1185">Reference proteome</keyword>
<evidence type="ECO:0000313" key="2">
    <source>
        <dbReference type="Proteomes" id="UP000238071"/>
    </source>
</evidence>
<dbReference type="Proteomes" id="UP000238071">
    <property type="component" value="Unassembled WGS sequence"/>
</dbReference>
<name>A0A2S6GSF3_9GAMM</name>
<organism evidence="1 2">
    <name type="scientific">Methylobacter tundripaludum</name>
    <dbReference type="NCBI Taxonomy" id="173365"/>
    <lineage>
        <taxon>Bacteria</taxon>
        <taxon>Pseudomonadati</taxon>
        <taxon>Pseudomonadota</taxon>
        <taxon>Gammaproteobacteria</taxon>
        <taxon>Methylococcales</taxon>
        <taxon>Methylococcaceae</taxon>
        <taxon>Methylobacter</taxon>
    </lineage>
</organism>
<evidence type="ECO:0000313" key="1">
    <source>
        <dbReference type="EMBL" id="PPK68178.1"/>
    </source>
</evidence>
<sequence length="69" mass="7902">MKDNALCVYIYKTNQVYHQCNSVKTCSVRPEPVEACHELVEWGAEQAVKPLMVRQAHHERLNYTALGIS</sequence>
<dbReference type="EMBL" id="PTIY01000012">
    <property type="protein sequence ID" value="PPK68178.1"/>
    <property type="molecule type" value="Genomic_DNA"/>
</dbReference>
<comment type="caution">
    <text evidence="1">The sequence shown here is derived from an EMBL/GenBank/DDBJ whole genome shotgun (WGS) entry which is preliminary data.</text>
</comment>
<proteinExistence type="predicted"/>
<gene>
    <name evidence="1" type="ORF">B0F88_1129</name>
</gene>
<protein>
    <submittedName>
        <fullName evidence="1">Uncharacterized protein</fullName>
    </submittedName>
</protein>
<accession>A0A2S6GSF3</accession>
<dbReference type="AlphaFoldDB" id="A0A2S6GSF3"/>
<reference evidence="1 2" key="1">
    <citation type="submission" date="2018-02" db="EMBL/GenBank/DDBJ databases">
        <title>Subsurface microbial communities from deep shales in Ohio and West Virginia, USA.</title>
        <authorList>
            <person name="Wrighton K."/>
        </authorList>
    </citation>
    <scope>NUCLEOTIDE SEQUENCE [LARGE SCALE GENOMIC DNA]</scope>
    <source>
        <strain evidence="1 2">OWC-G53F</strain>
    </source>
</reference>